<dbReference type="EMBL" id="CP013070">
    <property type="protein sequence ID" value="APL94790.1"/>
    <property type="molecule type" value="Genomic_DNA"/>
</dbReference>
<evidence type="ECO:0000256" key="3">
    <source>
        <dbReference type="SAM" id="Phobius"/>
    </source>
</evidence>
<dbReference type="KEGG" id="sinb:SIDU_09860"/>
<dbReference type="CDD" id="cd01949">
    <property type="entry name" value="GGDEF"/>
    <property type="match status" value="1"/>
</dbReference>
<dbReference type="EC" id="2.7.7.65" evidence="1"/>
<dbReference type="SMART" id="SM00267">
    <property type="entry name" value="GGDEF"/>
    <property type="match status" value="1"/>
</dbReference>
<evidence type="ECO:0000313" key="5">
    <source>
        <dbReference type="EMBL" id="APL94790.1"/>
    </source>
</evidence>
<dbReference type="AlphaFoldDB" id="A0A1L5BPD5"/>
<evidence type="ECO:0000313" key="6">
    <source>
        <dbReference type="Proteomes" id="UP000004550"/>
    </source>
</evidence>
<evidence type="ECO:0000256" key="2">
    <source>
        <dbReference type="ARBA" id="ARBA00034247"/>
    </source>
</evidence>
<dbReference type="InterPro" id="IPR050469">
    <property type="entry name" value="Diguanylate_Cyclase"/>
</dbReference>
<keyword evidence="3" id="KW-0472">Membrane</keyword>
<gene>
    <name evidence="5" type="ORF">SIDU_09860</name>
</gene>
<feature type="domain" description="GGDEF" evidence="4">
    <location>
        <begin position="154"/>
        <end position="284"/>
    </location>
</feature>
<dbReference type="InterPro" id="IPR029787">
    <property type="entry name" value="Nucleotide_cyclase"/>
</dbReference>
<dbReference type="PANTHER" id="PTHR45138">
    <property type="entry name" value="REGULATORY COMPONENTS OF SENSORY TRANSDUCTION SYSTEM"/>
    <property type="match status" value="1"/>
</dbReference>
<comment type="catalytic activity">
    <reaction evidence="2">
        <text>2 GTP = 3',3'-c-di-GMP + 2 diphosphate</text>
        <dbReference type="Rhea" id="RHEA:24898"/>
        <dbReference type="ChEBI" id="CHEBI:33019"/>
        <dbReference type="ChEBI" id="CHEBI:37565"/>
        <dbReference type="ChEBI" id="CHEBI:58805"/>
        <dbReference type="EC" id="2.7.7.65"/>
    </reaction>
</comment>
<name>A0A1L5BPD5_SPHIB</name>
<evidence type="ECO:0000259" key="4">
    <source>
        <dbReference type="PROSITE" id="PS50887"/>
    </source>
</evidence>
<dbReference type="RefSeq" id="WP_007687644.1">
    <property type="nucleotide sequence ID" value="NZ_CP013070.1"/>
</dbReference>
<dbReference type="SUPFAM" id="SSF55073">
    <property type="entry name" value="Nucleotide cyclase"/>
    <property type="match status" value="1"/>
</dbReference>
<dbReference type="Pfam" id="PF00990">
    <property type="entry name" value="GGDEF"/>
    <property type="match status" value="1"/>
</dbReference>
<protein>
    <recommendedName>
        <fullName evidence="1">diguanylate cyclase</fullName>
        <ecNumber evidence="1">2.7.7.65</ecNumber>
    </recommendedName>
</protein>
<dbReference type="GO" id="GO:0052621">
    <property type="term" value="F:diguanylate cyclase activity"/>
    <property type="evidence" value="ECO:0007669"/>
    <property type="project" value="UniProtKB-EC"/>
</dbReference>
<dbReference type="Gene3D" id="3.30.70.270">
    <property type="match status" value="1"/>
</dbReference>
<keyword evidence="3" id="KW-1133">Transmembrane helix</keyword>
<dbReference type="InterPro" id="IPR000160">
    <property type="entry name" value="GGDEF_dom"/>
</dbReference>
<accession>A0A1L5BPD5</accession>
<dbReference type="NCBIfam" id="TIGR00254">
    <property type="entry name" value="GGDEF"/>
    <property type="match status" value="1"/>
</dbReference>
<feature type="transmembrane region" description="Helical" evidence="3">
    <location>
        <begin position="17"/>
        <end position="37"/>
    </location>
</feature>
<keyword evidence="3" id="KW-0812">Transmembrane</keyword>
<feature type="transmembrane region" description="Helical" evidence="3">
    <location>
        <begin position="49"/>
        <end position="71"/>
    </location>
</feature>
<sequence>MQFYLATSFIFPRSLRFRLFTLCFLTTHLPLLGYIVWGAATGRIAWAEFIVLALATMAGAAGALIGIGALLDPIHALADALDPAEQSARKRGGPTLPEVGDIISRLFHGVRGAAVATRERIDELNIAANEDALTGIANRRGFLAQLDALPLARRRGCIAIIDLDHFKQVNDMLGHDEGDRVLADFASRLSSQTRRIDIIARWGGEEFAIFYQDAIEDEASWSLARIAERMRREPVGMVSDQPITFSAGLCAWRGGPVMAAIGQADEALYRAKKSGRDRIQRAERPSTPVYG</sequence>
<organism evidence="5 6">
    <name type="scientific">Sphingobium indicum (strain DSM 16412 / CCM 7286 / MTCC 6364 / B90A)</name>
    <dbReference type="NCBI Taxonomy" id="861109"/>
    <lineage>
        <taxon>Bacteria</taxon>
        <taxon>Pseudomonadati</taxon>
        <taxon>Pseudomonadota</taxon>
        <taxon>Alphaproteobacteria</taxon>
        <taxon>Sphingomonadales</taxon>
        <taxon>Sphingomonadaceae</taxon>
        <taxon>Sphingobium</taxon>
    </lineage>
</organism>
<dbReference type="PANTHER" id="PTHR45138:SF9">
    <property type="entry name" value="DIGUANYLATE CYCLASE DGCM-RELATED"/>
    <property type="match status" value="1"/>
</dbReference>
<proteinExistence type="predicted"/>
<dbReference type="PROSITE" id="PS50887">
    <property type="entry name" value="GGDEF"/>
    <property type="match status" value="1"/>
</dbReference>
<reference evidence="5 6" key="1">
    <citation type="journal article" date="2012" name="J. Bacteriol.">
        <title>Genome sequence of Sphingobium indicum B90A, a hexachlorocyclohexane-degrading bacterium.</title>
        <authorList>
            <person name="Anand S."/>
            <person name="Sangwan N."/>
            <person name="Lata P."/>
            <person name="Kaur J."/>
            <person name="Dua A."/>
            <person name="Singh A.K."/>
            <person name="Verma M."/>
            <person name="Kaur J."/>
            <person name="Khurana J.P."/>
            <person name="Khurana P."/>
            <person name="Mathur S."/>
            <person name="Lal R."/>
        </authorList>
    </citation>
    <scope>NUCLEOTIDE SEQUENCE [LARGE SCALE GENOMIC DNA]</scope>
    <source>
        <strain evidence="6">DSM 16412 / CCM 7286 / MTCC 6364 / B90A</strain>
    </source>
</reference>
<dbReference type="InterPro" id="IPR043128">
    <property type="entry name" value="Rev_trsase/Diguanyl_cyclase"/>
</dbReference>
<evidence type="ECO:0000256" key="1">
    <source>
        <dbReference type="ARBA" id="ARBA00012528"/>
    </source>
</evidence>
<dbReference type="Proteomes" id="UP000004550">
    <property type="component" value="Chromosome"/>
</dbReference>